<reference evidence="1" key="1">
    <citation type="submission" date="2020-09" db="EMBL/GenBank/DDBJ databases">
        <title>Leviviricetes taxonomy.</title>
        <authorList>
            <person name="Stockdale S.R."/>
            <person name="Callanan J."/>
            <person name="Adriaenssens E.M."/>
            <person name="Kuhn J.H."/>
            <person name="Rumnieks J."/>
            <person name="Shkoporov A."/>
            <person name="Draper L.A."/>
            <person name="Ross P."/>
            <person name="Hill C."/>
        </authorList>
    </citation>
    <scope>NUCLEOTIDE SEQUENCE</scope>
</reference>
<protein>
    <submittedName>
        <fullName evidence="1">Maturation protein</fullName>
    </submittedName>
</protein>
<accession>A0A8S5L380</accession>
<name>A0A8S5L380_9VIRU</name>
<keyword evidence="2" id="KW-1185">Reference proteome</keyword>
<dbReference type="RefSeq" id="YP_010770484.1">
    <property type="nucleotide sequence ID" value="NC_074283.1"/>
</dbReference>
<dbReference type="Proteomes" id="UP000680003">
    <property type="component" value="Segment"/>
</dbReference>
<dbReference type="KEGG" id="vg:80399825"/>
<sequence length="447" mass="50336">MDMTMPGGYVYRTRYLIPKMKSLNGPLVNNEPTGFVRNRALRFGSLQEFNQQDLRTLQSTYSFRTSKDGQMPDLISGQAILSYFLQRGIPSSLDNGHEFYTTKTYQTFSHTDVLMSSQSGTTWARGCIVPNGGPQIPNIPILDVNYYGNKAISRIAPTAPNANLAQTAAEILREKGLKLPSNEYADWLKSRATLAQTAGRGYLNLSFGWIPLISDLVKIVKQLLNITEEIRRYTTLSTLETVRRYDFQTDDQVSQTPISRVNLNIGPDSNIDNWSELYVNGKYNGTGTRTDKLSQRIYLKAKFTYALNPGKGLLDQLETYESIANKLLGTRITPAVLWELTPWSWLVDWIVDIQSALTSASLLQNDGLLMHYAYLMRETHASTTYTTSDIEFIDGPRGPFHATTHYVKKERVRGTPFGFGLNPAQFTDRQWAILTALALSKSGEYRG</sequence>
<dbReference type="GeneID" id="80399825"/>
<evidence type="ECO:0000313" key="1">
    <source>
        <dbReference type="EMBL" id="DAD52238.1"/>
    </source>
</evidence>
<gene>
    <name evidence="1" type="primary">Esthiorhiza.1_4_1</name>
</gene>
<organism evidence="1 2">
    <name type="scientific">ssRNA phage Esthiorhiza.1_4</name>
    <dbReference type="NCBI Taxonomy" id="2786019"/>
    <lineage>
        <taxon>Viruses</taxon>
        <taxon>Riboviria</taxon>
        <taxon>Orthornavirae</taxon>
        <taxon>Lenarviricota</taxon>
        <taxon>Leviviricetes</taxon>
        <taxon>Timlovirales</taxon>
        <taxon>Steitzviridae</taxon>
        <taxon>Hodnevirus</taxon>
        <taxon>Hodnevirus agricola</taxon>
        <taxon>Catindovirus agricola</taxon>
    </lineage>
</organism>
<evidence type="ECO:0000313" key="2">
    <source>
        <dbReference type="Proteomes" id="UP000680003"/>
    </source>
</evidence>
<proteinExistence type="predicted"/>
<dbReference type="EMBL" id="BK014044">
    <property type="protein sequence ID" value="DAD52238.1"/>
    <property type="molecule type" value="Genomic_RNA"/>
</dbReference>